<sequence length="68" mass="7180">MRFARPAISVFVVLGLTLIGLYLAPVLAKAADITDLQAGLIAGAVVTWATFRIDAMLPDTQPAPTNQN</sequence>
<dbReference type="EMBL" id="JBIBDZ010000003">
    <property type="protein sequence ID" value="MFF5919573.1"/>
    <property type="molecule type" value="Genomic_DNA"/>
</dbReference>
<proteinExistence type="predicted"/>
<keyword evidence="2" id="KW-1185">Reference proteome</keyword>
<name>A0ABW6XQ17_9ACTN</name>
<evidence type="ECO:0000313" key="2">
    <source>
        <dbReference type="Proteomes" id="UP001602370"/>
    </source>
</evidence>
<organism evidence="1 2">
    <name type="scientific">Streptomyces flavochromogenes</name>
    <dbReference type="NCBI Taxonomy" id="68199"/>
    <lineage>
        <taxon>Bacteria</taxon>
        <taxon>Bacillati</taxon>
        <taxon>Actinomycetota</taxon>
        <taxon>Actinomycetes</taxon>
        <taxon>Kitasatosporales</taxon>
        <taxon>Streptomycetaceae</taxon>
        <taxon>Streptomyces</taxon>
    </lineage>
</organism>
<dbReference type="Proteomes" id="UP001602370">
    <property type="component" value="Unassembled WGS sequence"/>
</dbReference>
<evidence type="ECO:0000313" key="1">
    <source>
        <dbReference type="EMBL" id="MFF5919573.1"/>
    </source>
</evidence>
<gene>
    <name evidence="1" type="ORF">ACFY8C_14625</name>
</gene>
<dbReference type="RefSeq" id="WP_388307260.1">
    <property type="nucleotide sequence ID" value="NZ_JBIBDZ010000003.1"/>
</dbReference>
<reference evidence="1 2" key="1">
    <citation type="submission" date="2024-10" db="EMBL/GenBank/DDBJ databases">
        <title>The Natural Products Discovery Center: Release of the First 8490 Sequenced Strains for Exploring Actinobacteria Biosynthetic Diversity.</title>
        <authorList>
            <person name="Kalkreuter E."/>
            <person name="Kautsar S.A."/>
            <person name="Yang D."/>
            <person name="Bader C.D."/>
            <person name="Teijaro C.N."/>
            <person name="Fluegel L."/>
            <person name="Davis C.M."/>
            <person name="Simpson J.R."/>
            <person name="Lauterbach L."/>
            <person name="Steele A.D."/>
            <person name="Gui C."/>
            <person name="Meng S."/>
            <person name="Li G."/>
            <person name="Viehrig K."/>
            <person name="Ye F."/>
            <person name="Su P."/>
            <person name="Kiefer A.F."/>
            <person name="Nichols A."/>
            <person name="Cepeda A.J."/>
            <person name="Yan W."/>
            <person name="Fan B."/>
            <person name="Jiang Y."/>
            <person name="Adhikari A."/>
            <person name="Zheng C.-J."/>
            <person name="Schuster L."/>
            <person name="Cowan T.M."/>
            <person name="Smanski M.J."/>
            <person name="Chevrette M.G."/>
            <person name="De Carvalho L.P.S."/>
            <person name="Shen B."/>
        </authorList>
    </citation>
    <scope>NUCLEOTIDE SEQUENCE [LARGE SCALE GENOMIC DNA]</scope>
    <source>
        <strain evidence="1 2">NPDC012605</strain>
    </source>
</reference>
<comment type="caution">
    <text evidence="1">The sequence shown here is derived from an EMBL/GenBank/DDBJ whole genome shotgun (WGS) entry which is preliminary data.</text>
</comment>
<accession>A0ABW6XQ17</accession>
<protein>
    <submittedName>
        <fullName evidence="1">Uncharacterized protein</fullName>
    </submittedName>
</protein>